<dbReference type="EMBL" id="JAVRJZ010000131">
    <property type="protein sequence ID" value="KAK2702945.1"/>
    <property type="molecule type" value="Genomic_DNA"/>
</dbReference>
<dbReference type="Proteomes" id="UP001187531">
    <property type="component" value="Unassembled WGS sequence"/>
</dbReference>
<gene>
    <name evidence="1" type="ORF">QYM36_018475</name>
</gene>
<organism evidence="1 2">
    <name type="scientific">Artemia franciscana</name>
    <name type="common">Brine shrimp</name>
    <name type="synonym">Artemia sanfranciscana</name>
    <dbReference type="NCBI Taxonomy" id="6661"/>
    <lineage>
        <taxon>Eukaryota</taxon>
        <taxon>Metazoa</taxon>
        <taxon>Ecdysozoa</taxon>
        <taxon>Arthropoda</taxon>
        <taxon>Crustacea</taxon>
        <taxon>Branchiopoda</taxon>
        <taxon>Anostraca</taxon>
        <taxon>Artemiidae</taxon>
        <taxon>Artemia</taxon>
    </lineage>
</organism>
<sequence length="119" mass="13198">MVLDLVSKILRQESTTIQNLAETLGVLDSTFPAVELAPLCYRKEESLKTQALKHAKGDFAARLALTSDVISELQWWLNITNHASKAIKPRSIDKHLCSDASKIGWAPVDEYSMRTATGE</sequence>
<evidence type="ECO:0000313" key="1">
    <source>
        <dbReference type="EMBL" id="KAK2702945.1"/>
    </source>
</evidence>
<keyword evidence="2" id="KW-1185">Reference proteome</keyword>
<accession>A0AA88L0C3</accession>
<comment type="caution">
    <text evidence="1">The sequence shown here is derived from an EMBL/GenBank/DDBJ whole genome shotgun (WGS) entry which is preliminary data.</text>
</comment>
<name>A0AA88L0C3_ARTSF</name>
<evidence type="ECO:0000313" key="2">
    <source>
        <dbReference type="Proteomes" id="UP001187531"/>
    </source>
</evidence>
<protein>
    <submittedName>
        <fullName evidence="1">Uncharacterized protein</fullName>
    </submittedName>
</protein>
<proteinExistence type="predicted"/>
<reference evidence="1" key="1">
    <citation type="submission" date="2023-07" db="EMBL/GenBank/DDBJ databases">
        <title>Chromosome-level genome assembly of Artemia franciscana.</title>
        <authorList>
            <person name="Jo E."/>
        </authorList>
    </citation>
    <scope>NUCLEOTIDE SEQUENCE</scope>
    <source>
        <tissue evidence="1">Whole body</tissue>
    </source>
</reference>
<dbReference type="AlphaFoldDB" id="A0AA88L0C3"/>